<organism evidence="1 2">
    <name type="scientific">Abeliophyllum distichum</name>
    <dbReference type="NCBI Taxonomy" id="126358"/>
    <lineage>
        <taxon>Eukaryota</taxon>
        <taxon>Viridiplantae</taxon>
        <taxon>Streptophyta</taxon>
        <taxon>Embryophyta</taxon>
        <taxon>Tracheophyta</taxon>
        <taxon>Spermatophyta</taxon>
        <taxon>Magnoliopsida</taxon>
        <taxon>eudicotyledons</taxon>
        <taxon>Gunneridae</taxon>
        <taxon>Pentapetalae</taxon>
        <taxon>asterids</taxon>
        <taxon>lamiids</taxon>
        <taxon>Lamiales</taxon>
        <taxon>Oleaceae</taxon>
        <taxon>Forsythieae</taxon>
        <taxon>Abeliophyllum</taxon>
    </lineage>
</organism>
<evidence type="ECO:0000313" key="1">
    <source>
        <dbReference type="EMBL" id="KAL2486141.1"/>
    </source>
</evidence>
<accession>A0ABD1RCJ2</accession>
<protein>
    <submittedName>
        <fullName evidence="1">Uncharacterized protein</fullName>
    </submittedName>
</protein>
<keyword evidence="2" id="KW-1185">Reference proteome</keyword>
<gene>
    <name evidence="1" type="ORF">Adt_30897</name>
</gene>
<reference evidence="2" key="1">
    <citation type="submission" date="2024-07" db="EMBL/GenBank/DDBJ databases">
        <title>Two chromosome-level genome assemblies of Korean endemic species Abeliophyllum distichum and Forsythia ovata (Oleaceae).</title>
        <authorList>
            <person name="Jang H."/>
        </authorList>
    </citation>
    <scope>NUCLEOTIDE SEQUENCE [LARGE SCALE GENOMIC DNA]</scope>
</reference>
<sequence>MVCQVLREVIGRSTARYKVAESQWEWLLRETLLHGRSKLRGGQVPVGEVLARSVAPWEEQAARWPSPSGRGSCAKRYSMERASYNVVESPWERLLHEALLHKSSKLQGGRVPMGEALARSVVSMRGASCKVTESSWEGLLHEALHHGRSKLQGGQVPVGEALA</sequence>
<comment type="caution">
    <text evidence="1">The sequence shown here is derived from an EMBL/GenBank/DDBJ whole genome shotgun (WGS) entry which is preliminary data.</text>
</comment>
<dbReference type="Proteomes" id="UP001604336">
    <property type="component" value="Unassembled WGS sequence"/>
</dbReference>
<dbReference type="AlphaFoldDB" id="A0ABD1RCJ2"/>
<name>A0ABD1RCJ2_9LAMI</name>
<dbReference type="EMBL" id="JBFOLK010000009">
    <property type="protein sequence ID" value="KAL2486141.1"/>
    <property type="molecule type" value="Genomic_DNA"/>
</dbReference>
<proteinExistence type="predicted"/>
<evidence type="ECO:0000313" key="2">
    <source>
        <dbReference type="Proteomes" id="UP001604336"/>
    </source>
</evidence>